<gene>
    <name evidence="3" type="ORF">C8N46_10445</name>
</gene>
<protein>
    <submittedName>
        <fullName evidence="3">Endonuclease/exonuclease/phosphatase (EEP) superfamily protein YafD</fullName>
    </submittedName>
</protein>
<evidence type="ECO:0000313" key="4">
    <source>
        <dbReference type="Proteomes" id="UP000244090"/>
    </source>
</evidence>
<dbReference type="RefSeq" id="WP_108114647.1">
    <property type="nucleotide sequence ID" value="NZ_QBKT01000004.1"/>
</dbReference>
<dbReference type="Pfam" id="PF03372">
    <property type="entry name" value="Exo_endo_phos"/>
    <property type="match status" value="1"/>
</dbReference>
<keyword evidence="3" id="KW-0540">Nuclease</keyword>
<evidence type="ECO:0000259" key="2">
    <source>
        <dbReference type="Pfam" id="PF03372"/>
    </source>
</evidence>
<dbReference type="EMBL" id="QBKT01000004">
    <property type="protein sequence ID" value="PTX61402.1"/>
    <property type="molecule type" value="Genomic_DNA"/>
</dbReference>
<evidence type="ECO:0000256" key="1">
    <source>
        <dbReference type="SAM" id="Phobius"/>
    </source>
</evidence>
<dbReference type="GO" id="GO:0004527">
    <property type="term" value="F:exonuclease activity"/>
    <property type="evidence" value="ECO:0007669"/>
    <property type="project" value="UniProtKB-KW"/>
</dbReference>
<keyword evidence="1" id="KW-0472">Membrane</keyword>
<feature type="domain" description="Endonuclease/exonuclease/phosphatase" evidence="2">
    <location>
        <begin position="121"/>
        <end position="327"/>
    </location>
</feature>
<feature type="transmembrane region" description="Helical" evidence="1">
    <location>
        <begin position="77"/>
        <end position="101"/>
    </location>
</feature>
<dbReference type="Gene3D" id="3.60.10.10">
    <property type="entry name" value="Endonuclease/exonuclease/phosphatase"/>
    <property type="match status" value="1"/>
</dbReference>
<comment type="caution">
    <text evidence="3">The sequence shown here is derived from an EMBL/GenBank/DDBJ whole genome shotgun (WGS) entry which is preliminary data.</text>
</comment>
<keyword evidence="3" id="KW-0269">Exonuclease</keyword>
<reference evidence="3 4" key="1">
    <citation type="submission" date="2018-04" db="EMBL/GenBank/DDBJ databases">
        <title>Genomic Encyclopedia of Archaeal and Bacterial Type Strains, Phase II (KMG-II): from individual species to whole genera.</title>
        <authorList>
            <person name="Goeker M."/>
        </authorList>
    </citation>
    <scope>NUCLEOTIDE SEQUENCE [LARGE SCALE GENOMIC DNA]</scope>
    <source>
        <strain evidence="3 4">DSM 25731</strain>
    </source>
</reference>
<evidence type="ECO:0000313" key="3">
    <source>
        <dbReference type="EMBL" id="PTX61402.1"/>
    </source>
</evidence>
<proteinExistence type="predicted"/>
<accession>A0A2T6BZA6</accession>
<name>A0A2T6BZA6_9FLAO</name>
<keyword evidence="4" id="KW-1185">Reference proteome</keyword>
<dbReference type="InterPro" id="IPR005135">
    <property type="entry name" value="Endo/exonuclease/phosphatase"/>
</dbReference>
<dbReference type="SUPFAM" id="SSF56219">
    <property type="entry name" value="DNase I-like"/>
    <property type="match status" value="1"/>
</dbReference>
<feature type="transmembrane region" description="Helical" evidence="1">
    <location>
        <begin position="52"/>
        <end position="71"/>
    </location>
</feature>
<keyword evidence="1" id="KW-1133">Transmembrane helix</keyword>
<dbReference type="InterPro" id="IPR036691">
    <property type="entry name" value="Endo/exonu/phosph_ase_sf"/>
</dbReference>
<dbReference type="Proteomes" id="UP000244090">
    <property type="component" value="Unassembled WGS sequence"/>
</dbReference>
<dbReference type="AlphaFoldDB" id="A0A2T6BZA6"/>
<keyword evidence="3" id="KW-0255">Endonuclease</keyword>
<keyword evidence="1" id="KW-0812">Transmembrane</keyword>
<sequence>MSQEFTVQMPNFTFIKSIFVTIIIAILSYIFSLVSYLPAFPIAHWTFRICDYLRIQLLAIQVILFGVNVYLFDSENYYILFSLVLLGITISYQAIIIIPYLPTHNIFQKKDASRDSISILSVNVLQSNTSYEKLIALVNKIQPDILLTLETNKAWEKALEAIEPHFSFTHKVPKENRYGIHFYTKFKVESAQTHYFISEERPAIEIQLYDTNGNDFVFLGIHPPPPSPTEKPTSKQKEAEFMKVAKLVRSLKSPSIVTGDFNNVCWSKSAKLFAKVADLEDSRIGKGIHGTFPVRPFFMRFPIDLLFTSKEIKVHKIKTLADIGSDHLPFYAEFSMVTSSFAKADELSPELDKKAAKIIDSGLEALEEEE</sequence>
<organism evidence="3 4">
    <name type="scientific">Kordia periserrulae</name>
    <dbReference type="NCBI Taxonomy" id="701523"/>
    <lineage>
        <taxon>Bacteria</taxon>
        <taxon>Pseudomonadati</taxon>
        <taxon>Bacteroidota</taxon>
        <taxon>Flavobacteriia</taxon>
        <taxon>Flavobacteriales</taxon>
        <taxon>Flavobacteriaceae</taxon>
        <taxon>Kordia</taxon>
    </lineage>
</organism>
<feature type="transmembrane region" description="Helical" evidence="1">
    <location>
        <begin position="18"/>
        <end position="40"/>
    </location>
</feature>
<keyword evidence="3" id="KW-0378">Hydrolase</keyword>
<dbReference type="GO" id="GO:0004519">
    <property type="term" value="F:endonuclease activity"/>
    <property type="evidence" value="ECO:0007669"/>
    <property type="project" value="UniProtKB-KW"/>
</dbReference>